<dbReference type="EMBL" id="ANFO01001744">
    <property type="protein sequence ID" value="KGQ02218.1"/>
    <property type="molecule type" value="Genomic_DNA"/>
</dbReference>
<feature type="compositionally biased region" description="Basic and acidic residues" evidence="1">
    <location>
        <begin position="122"/>
        <end position="135"/>
    </location>
</feature>
<comment type="caution">
    <text evidence="2">The sequence shown here is derived from an EMBL/GenBank/DDBJ whole genome shotgun (WGS) entry which is preliminary data.</text>
</comment>
<dbReference type="AlphaFoldDB" id="A0A0A2V439"/>
<feature type="region of interest" description="Disordered" evidence="1">
    <location>
        <begin position="96"/>
        <end position="138"/>
    </location>
</feature>
<proteinExistence type="predicted"/>
<dbReference type="HOGENOM" id="CLU_855263_0_0_1"/>
<accession>A0A0A2V439</accession>
<name>A0A0A2V439_BEABA</name>
<evidence type="ECO:0000313" key="3">
    <source>
        <dbReference type="Proteomes" id="UP000030106"/>
    </source>
</evidence>
<feature type="compositionally biased region" description="Basic and acidic residues" evidence="1">
    <location>
        <begin position="229"/>
        <end position="243"/>
    </location>
</feature>
<evidence type="ECO:0000256" key="1">
    <source>
        <dbReference type="SAM" id="MobiDB-lite"/>
    </source>
</evidence>
<organism evidence="2 3">
    <name type="scientific">Beauveria bassiana D1-5</name>
    <dbReference type="NCBI Taxonomy" id="1245745"/>
    <lineage>
        <taxon>Eukaryota</taxon>
        <taxon>Fungi</taxon>
        <taxon>Dikarya</taxon>
        <taxon>Ascomycota</taxon>
        <taxon>Pezizomycotina</taxon>
        <taxon>Sordariomycetes</taxon>
        <taxon>Hypocreomycetidae</taxon>
        <taxon>Hypocreales</taxon>
        <taxon>Cordycipitaceae</taxon>
        <taxon>Beauveria</taxon>
    </lineage>
</organism>
<reference evidence="2 3" key="1">
    <citation type="submission" date="2012-10" db="EMBL/GenBank/DDBJ databases">
        <title>Genome sequencing and analysis of entomopathogenic fungi Beauveria bassiana D1-5.</title>
        <authorList>
            <person name="Li Q."/>
            <person name="Wang L."/>
            <person name="Zhang Z."/>
            <person name="Wang Q."/>
            <person name="Ren J."/>
            <person name="Wang M."/>
            <person name="Xu W."/>
            <person name="Wang J."/>
            <person name="Lu Y."/>
            <person name="Du Q."/>
            <person name="Sun Z."/>
        </authorList>
    </citation>
    <scope>NUCLEOTIDE SEQUENCE [LARGE SCALE GENOMIC DNA]</scope>
    <source>
        <strain evidence="2 3">D1-5</strain>
    </source>
</reference>
<feature type="compositionally biased region" description="Basic and acidic residues" evidence="1">
    <location>
        <begin position="162"/>
        <end position="173"/>
    </location>
</feature>
<sequence>MLLPGTIRTLHLQRRVMQVEAVLQASLDLQPDGLAVGARGQHHVAGQERLLLRDRPQVDVMHAGDAVSAGDGVAHRAQAHAGRHAFEQQVDAFAQQHPGAREHHESDGHGQRRIDPAPAGQPDDHGPRDDGDRTQHVGPDFEIGAFHVQAVVLGTGQQPHRHQIDHQPGDGHGQHAGGLDIRRRLETAPGFVQDVERHAQQHQRVDRGRQDLEARITVSAHQVGGLAARADRDQRQQQRDSVGHHVHGVGDQRQTAGPQAPDDLHHHEGAGQPERDPQAGFGQRPHVGVLMAAAHAGPRETIATRAWMGWLSSSLFGESMARRSG</sequence>
<feature type="compositionally biased region" description="Basic and acidic residues" evidence="1">
    <location>
        <begin position="99"/>
        <end position="115"/>
    </location>
</feature>
<feature type="region of interest" description="Disordered" evidence="1">
    <location>
        <begin position="156"/>
        <end position="177"/>
    </location>
</feature>
<dbReference type="Proteomes" id="UP000030106">
    <property type="component" value="Unassembled WGS sequence"/>
</dbReference>
<feature type="compositionally biased region" description="Basic and acidic residues" evidence="1">
    <location>
        <begin position="262"/>
        <end position="277"/>
    </location>
</feature>
<protein>
    <submittedName>
        <fullName evidence="2">Uncharacterized protein</fullName>
    </submittedName>
</protein>
<feature type="region of interest" description="Disordered" evidence="1">
    <location>
        <begin position="222"/>
        <end position="283"/>
    </location>
</feature>
<gene>
    <name evidence="2" type="ORF">BBAD15_g12573</name>
</gene>
<evidence type="ECO:0000313" key="2">
    <source>
        <dbReference type="EMBL" id="KGQ02218.1"/>
    </source>
</evidence>